<dbReference type="FunFam" id="3.40.50.1360:FF:000005">
    <property type="entry name" value="6-phosphogluconolactonase"/>
    <property type="match status" value="1"/>
</dbReference>
<dbReference type="GO" id="GO:0006098">
    <property type="term" value="P:pentose-phosphate shunt"/>
    <property type="evidence" value="ECO:0007669"/>
    <property type="project" value="InterPro"/>
</dbReference>
<feature type="domain" description="Glucosamine/galactosamine-6-phosphate isomerase" evidence="7">
    <location>
        <begin position="24"/>
        <end position="244"/>
    </location>
</feature>
<evidence type="ECO:0000256" key="2">
    <source>
        <dbReference type="ARBA" id="ARBA00004961"/>
    </source>
</evidence>
<comment type="similarity">
    <text evidence="3 6">Belongs to the glucosamine/galactosamine-6-phosphate isomerase family. 6-phosphogluconolactonase subfamily.</text>
</comment>
<dbReference type="PANTHER" id="PTHR11054">
    <property type="entry name" value="6-PHOSPHOGLUCONOLACTONASE"/>
    <property type="match status" value="1"/>
</dbReference>
<dbReference type="InterPro" id="IPR037171">
    <property type="entry name" value="NagB/RpiA_transferase-like"/>
</dbReference>
<name>A0AAD5M514_PYTIN</name>
<dbReference type="AlphaFoldDB" id="A0AAD5M514"/>
<evidence type="ECO:0000256" key="6">
    <source>
        <dbReference type="RuleBase" id="RU365095"/>
    </source>
</evidence>
<dbReference type="InterPro" id="IPR005900">
    <property type="entry name" value="6-phosphogluconolactonase_DevB"/>
</dbReference>
<dbReference type="InterPro" id="IPR006148">
    <property type="entry name" value="Glc/Gal-6P_isomerase"/>
</dbReference>
<evidence type="ECO:0000256" key="1">
    <source>
        <dbReference type="ARBA" id="ARBA00000832"/>
    </source>
</evidence>
<keyword evidence="9" id="KW-1185">Reference proteome</keyword>
<comment type="catalytic activity">
    <reaction evidence="1 6">
        <text>6-phospho-D-glucono-1,5-lactone + H2O = 6-phospho-D-gluconate + H(+)</text>
        <dbReference type="Rhea" id="RHEA:12556"/>
        <dbReference type="ChEBI" id="CHEBI:15377"/>
        <dbReference type="ChEBI" id="CHEBI:15378"/>
        <dbReference type="ChEBI" id="CHEBI:57955"/>
        <dbReference type="ChEBI" id="CHEBI:58759"/>
        <dbReference type="EC" id="3.1.1.31"/>
    </reaction>
</comment>
<dbReference type="EC" id="3.1.1.31" evidence="4 6"/>
<dbReference type="Pfam" id="PF01182">
    <property type="entry name" value="Glucosamine_iso"/>
    <property type="match status" value="1"/>
</dbReference>
<evidence type="ECO:0000313" key="8">
    <source>
        <dbReference type="EMBL" id="KAJ0403257.1"/>
    </source>
</evidence>
<keyword evidence="5 6" id="KW-0378">Hydrolase</keyword>
<protein>
    <recommendedName>
        <fullName evidence="4 6">6-phosphogluconolactonase</fullName>
        <shortName evidence="6">6PGL</shortName>
        <ecNumber evidence="4 6">3.1.1.31</ecNumber>
    </recommendedName>
</protein>
<accession>A0AAD5M514</accession>
<dbReference type="Gene3D" id="3.40.50.1360">
    <property type="match status" value="1"/>
</dbReference>
<sequence length="260" mass="27773">MTDNAGLVMERTLENGKSVHVFATTDAVGQAVGHLVHKHSREAIAKHGRFTLALSGGSLPKILNKGLASIKDGLDFSKWHVFFADERCVPLDHDDSNYKACKEALFDHVPIPSNQIYTIDASLSPEAAAADYTSKLASVWGNALPRFDLLLLGMGPDGHTCSLFPGHPLLHESRLFVAAIEDSPKPPPQRITLTYPVVNNAVHVAFVATGASKAPLMAHMLGLEHREPALPAAAVRPTNGAVAWYIDRDAASPAVLGAAL</sequence>
<comment type="pathway">
    <text evidence="2 6">Carbohydrate degradation; pentose phosphate pathway; D-ribulose 5-phosphate from D-glucose 6-phosphate (oxidative stage): step 2/3.</text>
</comment>
<evidence type="ECO:0000256" key="3">
    <source>
        <dbReference type="ARBA" id="ARBA00010662"/>
    </source>
</evidence>
<gene>
    <name evidence="8" type="ORF">P43SY_007561</name>
</gene>
<dbReference type="Proteomes" id="UP001209570">
    <property type="component" value="Unassembled WGS sequence"/>
</dbReference>
<reference evidence="8" key="1">
    <citation type="submission" date="2021-12" db="EMBL/GenBank/DDBJ databases">
        <title>Prjna785345.</title>
        <authorList>
            <person name="Rujirawat T."/>
            <person name="Krajaejun T."/>
        </authorList>
    </citation>
    <scope>NUCLEOTIDE SEQUENCE</scope>
    <source>
        <strain evidence="8">Pi057C3</strain>
    </source>
</reference>
<dbReference type="GO" id="GO:0017057">
    <property type="term" value="F:6-phosphogluconolactonase activity"/>
    <property type="evidence" value="ECO:0007669"/>
    <property type="project" value="UniProtKB-UniRule"/>
</dbReference>
<comment type="function">
    <text evidence="6">Hydrolysis of 6-phosphogluconolactone to 6-phosphogluconate.</text>
</comment>
<dbReference type="SUPFAM" id="SSF100950">
    <property type="entry name" value="NagB/RpiA/CoA transferase-like"/>
    <property type="match status" value="1"/>
</dbReference>
<evidence type="ECO:0000256" key="5">
    <source>
        <dbReference type="ARBA" id="ARBA00022801"/>
    </source>
</evidence>
<evidence type="ECO:0000313" key="9">
    <source>
        <dbReference type="Proteomes" id="UP001209570"/>
    </source>
</evidence>
<dbReference type="EMBL" id="JAKCXM010000085">
    <property type="protein sequence ID" value="KAJ0403257.1"/>
    <property type="molecule type" value="Genomic_DNA"/>
</dbReference>
<evidence type="ECO:0000256" key="4">
    <source>
        <dbReference type="ARBA" id="ARBA00013198"/>
    </source>
</evidence>
<organism evidence="8 9">
    <name type="scientific">Pythium insidiosum</name>
    <name type="common">Pythiosis disease agent</name>
    <dbReference type="NCBI Taxonomy" id="114742"/>
    <lineage>
        <taxon>Eukaryota</taxon>
        <taxon>Sar</taxon>
        <taxon>Stramenopiles</taxon>
        <taxon>Oomycota</taxon>
        <taxon>Peronosporomycetes</taxon>
        <taxon>Pythiales</taxon>
        <taxon>Pythiaceae</taxon>
        <taxon>Pythium</taxon>
    </lineage>
</organism>
<comment type="caution">
    <text evidence="8">The sequence shown here is derived from an EMBL/GenBank/DDBJ whole genome shotgun (WGS) entry which is preliminary data.</text>
</comment>
<dbReference type="PANTHER" id="PTHR11054:SF22">
    <property type="entry name" value="6-PHOSPHOGLUCONOLACTONASE 3, CHLOROPLASTIC"/>
    <property type="match status" value="1"/>
</dbReference>
<dbReference type="CDD" id="cd01400">
    <property type="entry name" value="6PGL"/>
    <property type="match status" value="1"/>
</dbReference>
<dbReference type="GO" id="GO:0005975">
    <property type="term" value="P:carbohydrate metabolic process"/>
    <property type="evidence" value="ECO:0007669"/>
    <property type="project" value="UniProtKB-UniRule"/>
</dbReference>
<dbReference type="InterPro" id="IPR039104">
    <property type="entry name" value="6PGL"/>
</dbReference>
<dbReference type="NCBIfam" id="TIGR01198">
    <property type="entry name" value="pgl"/>
    <property type="match status" value="1"/>
</dbReference>
<evidence type="ECO:0000259" key="7">
    <source>
        <dbReference type="Pfam" id="PF01182"/>
    </source>
</evidence>
<proteinExistence type="inferred from homology"/>